<sequence>MNEQPPEHMLVPSSEVENAYFTRYPWLPESFFRAVTLPSNSDSECQLTGINLYRAPPGGGYHACFAPRDKNLARICGTATSPQGSKQLISFFPAKVFKKTVAEGIAPTDKCTAFLFHAHCWEVMCHIQGKESVEQRLPHLMRTIDQFWSSKPPPKRRKTLSKRRYHSDSSEEDEWGRSDTSEEDELEWFDIDDADVDFWTKVDFDIENERDYRSMGAWTEIYTSPWIIPEIQAAIAANRVKKEDHRVPCPGGLPKECWLRVLGFLCPLKYHGYHIEDLRHFLSVFMLNVPESFWSDRLKLRGDILLELDNLGDFNDDSLDWQPLCLDLMDLIFGSLPRSGLSTRARVLRIIREILAEF</sequence>
<accession>A0A9W9PK44</accession>
<dbReference type="GeneID" id="83198345"/>
<dbReference type="RefSeq" id="XP_058334183.1">
    <property type="nucleotide sequence ID" value="XM_058471042.1"/>
</dbReference>
<protein>
    <submittedName>
        <fullName evidence="2">Uncharacterized protein</fullName>
    </submittedName>
</protein>
<name>A0A9W9PK44_9EURO</name>
<dbReference type="Proteomes" id="UP001150941">
    <property type="component" value="Unassembled WGS sequence"/>
</dbReference>
<organism evidence="2 3">
    <name type="scientific">Penicillium chermesinum</name>
    <dbReference type="NCBI Taxonomy" id="63820"/>
    <lineage>
        <taxon>Eukaryota</taxon>
        <taxon>Fungi</taxon>
        <taxon>Dikarya</taxon>
        <taxon>Ascomycota</taxon>
        <taxon>Pezizomycotina</taxon>
        <taxon>Eurotiomycetes</taxon>
        <taxon>Eurotiomycetidae</taxon>
        <taxon>Eurotiales</taxon>
        <taxon>Aspergillaceae</taxon>
        <taxon>Penicillium</taxon>
    </lineage>
</organism>
<feature type="region of interest" description="Disordered" evidence="1">
    <location>
        <begin position="151"/>
        <end position="179"/>
    </location>
</feature>
<comment type="caution">
    <text evidence="2">The sequence shown here is derived from an EMBL/GenBank/DDBJ whole genome shotgun (WGS) entry which is preliminary data.</text>
</comment>
<keyword evidence="3" id="KW-1185">Reference proteome</keyword>
<dbReference type="AlphaFoldDB" id="A0A9W9PK44"/>
<reference evidence="2" key="2">
    <citation type="journal article" date="2023" name="IMA Fungus">
        <title>Comparative genomic study of the Penicillium genus elucidates a diverse pangenome and 15 lateral gene transfer events.</title>
        <authorList>
            <person name="Petersen C."/>
            <person name="Sorensen T."/>
            <person name="Nielsen M.R."/>
            <person name="Sondergaard T.E."/>
            <person name="Sorensen J.L."/>
            <person name="Fitzpatrick D.A."/>
            <person name="Frisvad J.C."/>
            <person name="Nielsen K.L."/>
        </authorList>
    </citation>
    <scope>NUCLEOTIDE SEQUENCE</scope>
    <source>
        <strain evidence="2">IBT 19713</strain>
    </source>
</reference>
<evidence type="ECO:0000313" key="2">
    <source>
        <dbReference type="EMBL" id="KAJ5246762.1"/>
    </source>
</evidence>
<feature type="compositionally biased region" description="Basic residues" evidence="1">
    <location>
        <begin position="153"/>
        <end position="165"/>
    </location>
</feature>
<evidence type="ECO:0000313" key="3">
    <source>
        <dbReference type="Proteomes" id="UP001150941"/>
    </source>
</evidence>
<gene>
    <name evidence="2" type="ORF">N7468_001745</name>
</gene>
<reference evidence="2" key="1">
    <citation type="submission" date="2022-11" db="EMBL/GenBank/DDBJ databases">
        <authorList>
            <person name="Petersen C."/>
        </authorList>
    </citation>
    <scope>NUCLEOTIDE SEQUENCE</scope>
    <source>
        <strain evidence="2">IBT 19713</strain>
    </source>
</reference>
<dbReference type="EMBL" id="JAPQKS010000002">
    <property type="protein sequence ID" value="KAJ5246762.1"/>
    <property type="molecule type" value="Genomic_DNA"/>
</dbReference>
<evidence type="ECO:0000256" key="1">
    <source>
        <dbReference type="SAM" id="MobiDB-lite"/>
    </source>
</evidence>
<proteinExistence type="predicted"/>
<dbReference type="OrthoDB" id="4524525at2759"/>